<keyword evidence="3" id="KW-1185">Reference proteome</keyword>
<gene>
    <name evidence="2" type="ORF">MONAX_5E046639</name>
</gene>
<feature type="non-terminal residue" evidence="2">
    <location>
        <position position="76"/>
    </location>
</feature>
<evidence type="ECO:0000313" key="3">
    <source>
        <dbReference type="Proteomes" id="UP000335636"/>
    </source>
</evidence>
<accession>A0A5E4D6A4</accession>
<reference evidence="2" key="1">
    <citation type="submission" date="2019-04" db="EMBL/GenBank/DDBJ databases">
        <authorList>
            <person name="Alioto T."/>
            <person name="Alioto T."/>
        </authorList>
    </citation>
    <scope>NUCLEOTIDE SEQUENCE [LARGE SCALE GENOMIC DNA]</scope>
</reference>
<sequence>IENSLECPLLLANECLRCQRGRLRIPGDLLPPPGVSKRAQWEQPAEELPFKKRPAPSRQRAPRELQPPCLVTMSLQ</sequence>
<protein>
    <submittedName>
        <fullName evidence="2">Uncharacterized protein</fullName>
    </submittedName>
</protein>
<evidence type="ECO:0000256" key="1">
    <source>
        <dbReference type="SAM" id="MobiDB-lite"/>
    </source>
</evidence>
<name>A0A5E4D6A4_MARMO</name>
<feature type="non-terminal residue" evidence="2">
    <location>
        <position position="1"/>
    </location>
</feature>
<proteinExistence type="predicted"/>
<evidence type="ECO:0000313" key="2">
    <source>
        <dbReference type="EMBL" id="VTJ89763.1"/>
    </source>
</evidence>
<dbReference type="AlphaFoldDB" id="A0A5E4D6A4"/>
<dbReference type="EMBL" id="CABDUW010003797">
    <property type="protein sequence ID" value="VTJ89763.1"/>
    <property type="molecule type" value="Genomic_DNA"/>
</dbReference>
<organism evidence="2 3">
    <name type="scientific">Marmota monax</name>
    <name type="common">Woodchuck</name>
    <dbReference type="NCBI Taxonomy" id="9995"/>
    <lineage>
        <taxon>Eukaryota</taxon>
        <taxon>Metazoa</taxon>
        <taxon>Chordata</taxon>
        <taxon>Craniata</taxon>
        <taxon>Vertebrata</taxon>
        <taxon>Euteleostomi</taxon>
        <taxon>Mammalia</taxon>
        <taxon>Eutheria</taxon>
        <taxon>Euarchontoglires</taxon>
        <taxon>Glires</taxon>
        <taxon>Rodentia</taxon>
        <taxon>Sciuromorpha</taxon>
        <taxon>Sciuridae</taxon>
        <taxon>Xerinae</taxon>
        <taxon>Marmotini</taxon>
        <taxon>Marmota</taxon>
    </lineage>
</organism>
<feature type="region of interest" description="Disordered" evidence="1">
    <location>
        <begin position="29"/>
        <end position="76"/>
    </location>
</feature>
<comment type="caution">
    <text evidence="2">The sequence shown here is derived from an EMBL/GenBank/DDBJ whole genome shotgun (WGS) entry which is preliminary data.</text>
</comment>
<dbReference type="Proteomes" id="UP000335636">
    <property type="component" value="Unassembled WGS sequence"/>
</dbReference>